<feature type="transmembrane region" description="Helical" evidence="5">
    <location>
        <begin position="6"/>
        <end position="29"/>
    </location>
</feature>
<proteinExistence type="predicted"/>
<organism evidence="6 7">
    <name type="scientific">Microvirga aerophila</name>
    <dbReference type="NCBI Taxonomy" id="670291"/>
    <lineage>
        <taxon>Bacteria</taxon>
        <taxon>Pseudomonadati</taxon>
        <taxon>Pseudomonadota</taxon>
        <taxon>Alphaproteobacteria</taxon>
        <taxon>Hyphomicrobiales</taxon>
        <taxon>Methylobacteriaceae</taxon>
        <taxon>Microvirga</taxon>
    </lineage>
</organism>
<keyword evidence="4 5" id="KW-0472">Membrane</keyword>
<name>A0A512BUG8_9HYPH</name>
<dbReference type="NCBIfam" id="NF037968">
    <property type="entry name" value="SemiSWEET_2"/>
    <property type="match status" value="1"/>
</dbReference>
<keyword evidence="2 5" id="KW-0812">Transmembrane</keyword>
<keyword evidence="3 5" id="KW-1133">Transmembrane helix</keyword>
<dbReference type="Pfam" id="PF04193">
    <property type="entry name" value="PQ-loop"/>
    <property type="match status" value="1"/>
</dbReference>
<reference evidence="6 7" key="1">
    <citation type="submission" date="2019-07" db="EMBL/GenBank/DDBJ databases">
        <title>Whole genome shotgun sequence of Microvirga aerophila NBRC 106136.</title>
        <authorList>
            <person name="Hosoyama A."/>
            <person name="Uohara A."/>
            <person name="Ohji S."/>
            <person name="Ichikawa N."/>
        </authorList>
    </citation>
    <scope>NUCLEOTIDE SEQUENCE [LARGE SCALE GENOMIC DNA]</scope>
    <source>
        <strain evidence="6 7">NBRC 106136</strain>
    </source>
</reference>
<dbReference type="GO" id="GO:0051119">
    <property type="term" value="F:sugar transmembrane transporter activity"/>
    <property type="evidence" value="ECO:0007669"/>
    <property type="project" value="InterPro"/>
</dbReference>
<comment type="caution">
    <text evidence="6">The sequence shown here is derived from an EMBL/GenBank/DDBJ whole genome shotgun (WGS) entry which is preliminary data.</text>
</comment>
<accession>A0A512BUG8</accession>
<dbReference type="Gene3D" id="1.20.1280.290">
    <property type="match status" value="1"/>
</dbReference>
<dbReference type="EMBL" id="BJYU01000044">
    <property type="protein sequence ID" value="GEO15590.1"/>
    <property type="molecule type" value="Genomic_DNA"/>
</dbReference>
<feature type="transmembrane region" description="Helical" evidence="5">
    <location>
        <begin position="64"/>
        <end position="81"/>
    </location>
</feature>
<keyword evidence="7" id="KW-1185">Reference proteome</keyword>
<evidence type="ECO:0000256" key="4">
    <source>
        <dbReference type="ARBA" id="ARBA00023136"/>
    </source>
</evidence>
<dbReference type="RefSeq" id="WP_114187503.1">
    <property type="nucleotide sequence ID" value="NZ_BJYU01000044.1"/>
</dbReference>
<feature type="transmembrane region" description="Helical" evidence="5">
    <location>
        <begin position="41"/>
        <end position="58"/>
    </location>
</feature>
<dbReference type="GO" id="GO:0016020">
    <property type="term" value="C:membrane"/>
    <property type="evidence" value="ECO:0007669"/>
    <property type="project" value="UniProtKB-SubCell"/>
</dbReference>
<evidence type="ECO:0000256" key="2">
    <source>
        <dbReference type="ARBA" id="ARBA00022692"/>
    </source>
</evidence>
<gene>
    <name evidence="6" type="ORF">MAE02_32860</name>
</gene>
<dbReference type="InterPro" id="IPR047662">
    <property type="entry name" value="SemiSWEET"/>
</dbReference>
<dbReference type="AlphaFoldDB" id="A0A512BUG8"/>
<evidence type="ECO:0000256" key="1">
    <source>
        <dbReference type="ARBA" id="ARBA00004141"/>
    </source>
</evidence>
<dbReference type="OrthoDB" id="9814012at2"/>
<dbReference type="InterPro" id="IPR006603">
    <property type="entry name" value="PQ-loop_rpt"/>
</dbReference>
<evidence type="ECO:0000256" key="5">
    <source>
        <dbReference type="SAM" id="Phobius"/>
    </source>
</evidence>
<dbReference type="Proteomes" id="UP000321085">
    <property type="component" value="Unassembled WGS sequence"/>
</dbReference>
<comment type="subcellular location">
    <subcellularLocation>
        <location evidence="1">Membrane</location>
        <topology evidence="1">Multi-pass membrane protein</topology>
    </subcellularLocation>
</comment>
<evidence type="ECO:0000313" key="7">
    <source>
        <dbReference type="Proteomes" id="UP000321085"/>
    </source>
</evidence>
<evidence type="ECO:0000256" key="3">
    <source>
        <dbReference type="ARBA" id="ARBA00022989"/>
    </source>
</evidence>
<evidence type="ECO:0000313" key="6">
    <source>
        <dbReference type="EMBL" id="GEO15590.1"/>
    </source>
</evidence>
<protein>
    <recommendedName>
        <fullName evidence="8">Sugar transporter SemiSWEET</fullName>
    </recommendedName>
</protein>
<sequence length="105" mass="11490">MDGWLPTTLAVIAGLLSTSSFIPQVLKAWRERDTAAISKRMYCVTVSAFILWSVYGFMIGNLPIIIFNLLSLALSGAVLFLKIRNDRRDGHASPPHREPGMAGTG</sequence>
<evidence type="ECO:0008006" key="8">
    <source>
        <dbReference type="Google" id="ProtNLM"/>
    </source>
</evidence>